<dbReference type="RefSeq" id="WP_259088007.1">
    <property type="nucleotide sequence ID" value="NZ_BAAAZC010000025.1"/>
</dbReference>
<gene>
    <name evidence="2" type="ORF">GCM10022210_32520</name>
</gene>
<evidence type="ECO:0000256" key="1">
    <source>
        <dbReference type="SAM" id="Phobius"/>
    </source>
</evidence>
<evidence type="ECO:0000313" key="3">
    <source>
        <dbReference type="Proteomes" id="UP001500742"/>
    </source>
</evidence>
<organism evidence="2 3">
    <name type="scientific">Mucilaginibacter dorajii</name>
    <dbReference type="NCBI Taxonomy" id="692994"/>
    <lineage>
        <taxon>Bacteria</taxon>
        <taxon>Pseudomonadati</taxon>
        <taxon>Bacteroidota</taxon>
        <taxon>Sphingobacteriia</taxon>
        <taxon>Sphingobacteriales</taxon>
        <taxon>Sphingobacteriaceae</taxon>
        <taxon>Mucilaginibacter</taxon>
    </lineage>
</organism>
<keyword evidence="1" id="KW-1133">Transmembrane helix</keyword>
<comment type="caution">
    <text evidence="2">The sequence shown here is derived from an EMBL/GenBank/DDBJ whole genome shotgun (WGS) entry which is preliminary data.</text>
</comment>
<dbReference type="Proteomes" id="UP001500742">
    <property type="component" value="Unassembled WGS sequence"/>
</dbReference>
<feature type="transmembrane region" description="Helical" evidence="1">
    <location>
        <begin position="5"/>
        <end position="24"/>
    </location>
</feature>
<accession>A0ABP7QAP3</accession>
<feature type="transmembrane region" description="Helical" evidence="1">
    <location>
        <begin position="100"/>
        <end position="125"/>
    </location>
</feature>
<keyword evidence="1" id="KW-0812">Transmembrane</keyword>
<feature type="transmembrane region" description="Helical" evidence="1">
    <location>
        <begin position="30"/>
        <end position="45"/>
    </location>
</feature>
<sequence>MNWKLIFQLSLFGLAMSFATVYFIPSGGEAFFWLPIFLICAYVVAKKCTESFFLNGFMVSVFNSIWISLVHIFLFDAYIAHHANEAHLYQNSVMPVPPKVAMFILGVLMFGIGSGIVLGLFSFIASKIVKNRSIV</sequence>
<feature type="transmembrane region" description="Helical" evidence="1">
    <location>
        <begin position="57"/>
        <end position="80"/>
    </location>
</feature>
<proteinExistence type="predicted"/>
<reference evidence="3" key="1">
    <citation type="journal article" date="2019" name="Int. J. Syst. Evol. Microbiol.">
        <title>The Global Catalogue of Microorganisms (GCM) 10K type strain sequencing project: providing services to taxonomists for standard genome sequencing and annotation.</title>
        <authorList>
            <consortium name="The Broad Institute Genomics Platform"/>
            <consortium name="The Broad Institute Genome Sequencing Center for Infectious Disease"/>
            <person name="Wu L."/>
            <person name="Ma J."/>
        </authorList>
    </citation>
    <scope>NUCLEOTIDE SEQUENCE [LARGE SCALE GENOMIC DNA]</scope>
    <source>
        <strain evidence="3">JCM 16601</strain>
    </source>
</reference>
<keyword evidence="1" id="KW-0472">Membrane</keyword>
<name>A0ABP7QAP3_9SPHI</name>
<keyword evidence="3" id="KW-1185">Reference proteome</keyword>
<protein>
    <submittedName>
        <fullName evidence="2">Uncharacterized protein</fullName>
    </submittedName>
</protein>
<evidence type="ECO:0000313" key="2">
    <source>
        <dbReference type="EMBL" id="GAA3979009.1"/>
    </source>
</evidence>
<dbReference type="EMBL" id="BAAAZC010000025">
    <property type="protein sequence ID" value="GAA3979009.1"/>
    <property type="molecule type" value="Genomic_DNA"/>
</dbReference>